<sequence length="219" mass="24008">MTPHPTVEFSRPESERPGTHLVLMLHGYGSHEKDLLGLLPALPQDGFTYAGMRAPDPVPGGGPGYSWFALQGTFGQHITADVEEAQQAAADVVSWIERNAEGYSDVTLFGFSQGMAVATSVLRHRPDLVRAVVGLSGFVLDAQSDFLDDAALSSMSPKVPFFYGRDQEDPVIPSDMVAFNLDWLRDHTQVTKVLYAGMGHGVNNQEMKHVSEFLQYSLR</sequence>
<evidence type="ECO:0000313" key="5">
    <source>
        <dbReference type="Proteomes" id="UP000462152"/>
    </source>
</evidence>
<name>A0A7K1LIL3_9MICC</name>
<proteinExistence type="inferred from homology"/>
<evidence type="ECO:0000256" key="1">
    <source>
        <dbReference type="ARBA" id="ARBA00006499"/>
    </source>
</evidence>
<dbReference type="GO" id="GO:0016787">
    <property type="term" value="F:hydrolase activity"/>
    <property type="evidence" value="ECO:0007669"/>
    <property type="project" value="UniProtKB-KW"/>
</dbReference>
<dbReference type="PANTHER" id="PTHR10655:SF17">
    <property type="entry name" value="LYSOPHOSPHOLIPASE-LIKE PROTEIN 1"/>
    <property type="match status" value="1"/>
</dbReference>
<accession>A0A7K1LIL3</accession>
<evidence type="ECO:0000256" key="2">
    <source>
        <dbReference type="ARBA" id="ARBA00022801"/>
    </source>
</evidence>
<dbReference type="InterPro" id="IPR050565">
    <property type="entry name" value="LYPA1-2/EST-like"/>
</dbReference>
<keyword evidence="5" id="KW-1185">Reference proteome</keyword>
<reference evidence="4 5" key="1">
    <citation type="submission" date="2019-12" db="EMBL/GenBank/DDBJ databases">
        <authorList>
            <person name="Li J."/>
            <person name="Shi Y."/>
            <person name="Xu G."/>
            <person name="Xiao D."/>
            <person name="Ran X."/>
        </authorList>
    </citation>
    <scope>NUCLEOTIDE SEQUENCE [LARGE SCALE GENOMIC DNA]</scope>
    <source>
        <strain evidence="4 5">JCM 15915</strain>
    </source>
</reference>
<evidence type="ECO:0000313" key="4">
    <source>
        <dbReference type="EMBL" id="MUN55008.1"/>
    </source>
</evidence>
<dbReference type="Pfam" id="PF02230">
    <property type="entry name" value="Abhydrolase_2"/>
    <property type="match status" value="1"/>
</dbReference>
<dbReference type="RefSeq" id="WP_129315748.1">
    <property type="nucleotide sequence ID" value="NZ_NOIQ01000011.1"/>
</dbReference>
<dbReference type="InterPro" id="IPR003140">
    <property type="entry name" value="PLipase/COase/thioEstase"/>
</dbReference>
<dbReference type="InterPro" id="IPR029058">
    <property type="entry name" value="AB_hydrolase_fold"/>
</dbReference>
<dbReference type="OrthoDB" id="9780848at2"/>
<dbReference type="Proteomes" id="UP000462152">
    <property type="component" value="Unassembled WGS sequence"/>
</dbReference>
<keyword evidence="2" id="KW-0378">Hydrolase</keyword>
<evidence type="ECO:0000259" key="3">
    <source>
        <dbReference type="Pfam" id="PF02230"/>
    </source>
</evidence>
<dbReference type="PANTHER" id="PTHR10655">
    <property type="entry name" value="LYSOPHOSPHOLIPASE-RELATED"/>
    <property type="match status" value="1"/>
</dbReference>
<dbReference type="Gene3D" id="3.40.50.1820">
    <property type="entry name" value="alpha/beta hydrolase"/>
    <property type="match status" value="1"/>
</dbReference>
<dbReference type="SUPFAM" id="SSF53474">
    <property type="entry name" value="alpha/beta-Hydrolases"/>
    <property type="match status" value="1"/>
</dbReference>
<feature type="domain" description="Phospholipase/carboxylesterase/thioesterase" evidence="3">
    <location>
        <begin position="14"/>
        <end position="217"/>
    </location>
</feature>
<dbReference type="AlphaFoldDB" id="A0A7K1LIL3"/>
<comment type="similarity">
    <text evidence="1">Belongs to the AB hydrolase superfamily. AB hydrolase 2 family.</text>
</comment>
<organism evidence="4 5">
    <name type="scientific">Rothia koreensis</name>
    <dbReference type="NCBI Taxonomy" id="592378"/>
    <lineage>
        <taxon>Bacteria</taxon>
        <taxon>Bacillati</taxon>
        <taxon>Actinomycetota</taxon>
        <taxon>Actinomycetes</taxon>
        <taxon>Micrococcales</taxon>
        <taxon>Micrococcaceae</taxon>
        <taxon>Rothia</taxon>
    </lineage>
</organism>
<dbReference type="EMBL" id="WOGT01000003">
    <property type="protein sequence ID" value="MUN55008.1"/>
    <property type="molecule type" value="Genomic_DNA"/>
</dbReference>
<comment type="caution">
    <text evidence="4">The sequence shown here is derived from an EMBL/GenBank/DDBJ whole genome shotgun (WGS) entry which is preliminary data.</text>
</comment>
<protein>
    <submittedName>
        <fullName evidence="4">Phospholipase</fullName>
    </submittedName>
</protein>
<gene>
    <name evidence="4" type="ORF">GMA10_07255</name>
</gene>